<dbReference type="EC" id="5.6.2.4" evidence="12"/>
<comment type="similarity">
    <text evidence="12">Belongs to the helicase family. PriA subfamily.</text>
</comment>
<feature type="binding site" evidence="12">
    <location>
        <position position="565"/>
    </location>
    <ligand>
        <name>Zn(2+)</name>
        <dbReference type="ChEBI" id="CHEBI:29105"/>
        <label>1</label>
    </ligand>
</feature>
<dbReference type="GO" id="GO:0008270">
    <property type="term" value="F:zinc ion binding"/>
    <property type="evidence" value="ECO:0007669"/>
    <property type="project" value="UniProtKB-UniRule"/>
</dbReference>
<evidence type="ECO:0000259" key="14">
    <source>
        <dbReference type="PROSITE" id="PS51194"/>
    </source>
</evidence>
<dbReference type="CDD" id="cd18804">
    <property type="entry name" value="SF2_C_priA"/>
    <property type="match status" value="1"/>
</dbReference>
<feature type="binding site" evidence="12">
    <location>
        <position position="531"/>
    </location>
    <ligand>
        <name>Zn(2+)</name>
        <dbReference type="ChEBI" id="CHEBI:29105"/>
        <label>2</label>
    </ligand>
</feature>
<evidence type="ECO:0000256" key="1">
    <source>
        <dbReference type="ARBA" id="ARBA00022515"/>
    </source>
</evidence>
<dbReference type="GO" id="GO:0003677">
    <property type="term" value="F:DNA binding"/>
    <property type="evidence" value="ECO:0007669"/>
    <property type="project" value="UniProtKB-UniRule"/>
</dbReference>
<keyword evidence="1 12" id="KW-0639">Primosome</keyword>
<name>I0AMW6_IGNAJ</name>
<comment type="catalytic activity">
    <reaction evidence="12">
        <text>Couples ATP hydrolysis with the unwinding of duplex DNA by translocating in the 3'-5' direction.</text>
        <dbReference type="EC" id="5.6.2.4"/>
    </reaction>
</comment>
<keyword evidence="4 12" id="KW-0547">Nucleotide-binding</keyword>
<dbReference type="RefSeq" id="WP_014561464.1">
    <property type="nucleotide sequence ID" value="NC_017464.1"/>
</dbReference>
<feature type="binding site" evidence="12">
    <location>
        <position position="534"/>
    </location>
    <ligand>
        <name>Zn(2+)</name>
        <dbReference type="ChEBI" id="CHEBI:29105"/>
        <label>2</label>
    </ligand>
</feature>
<dbReference type="InterPro" id="IPR001650">
    <property type="entry name" value="Helicase_C-like"/>
</dbReference>
<dbReference type="OrthoDB" id="9759544at2"/>
<dbReference type="InterPro" id="IPR014001">
    <property type="entry name" value="Helicase_ATP-bd"/>
</dbReference>
<feature type="binding site" evidence="12">
    <location>
        <position position="525"/>
    </location>
    <ligand>
        <name>Zn(2+)</name>
        <dbReference type="ChEBI" id="CHEBI:29105"/>
        <label>1</label>
    </ligand>
</feature>
<sequence>MFAEVVFALPFRKAFTYEIPSELKKFVKEGVRVVAPFGKRTLTGFVVKISKTTQVKDEIKQIREVLDDEPIFNKTLLKFYEWIADYYLCSLGEALKLLVPQGTEVESKRKISIDKNFVQQLLQNENKKNTLRYKILQELSTREQITFSTLQKAVGKKNIYSHIRNLVEESAVTVIDEIEGAKVKPKKVKYVRLAKDVKELYSTLPELDRRSPKQVKLLLVLIEAKGKSLPAAELLHKTETSKAALDSLEKKGFVEIFEKEVDRRYKEHYEEVHQEFVLTEQQNKVIEEISPKIKDSVFQSYLLHGVTGSGKTQVYIELAKIALEQNKSVLILVPEISLTPQITSRFYNNFGDLVTVLHSRMSAGERFDSWRRIHKGKSRIVVGARSALFAPIFKLGLIVVDEEHDASYKQQDMIPKYNARDSAVVLGSIHNCPVVLGSATPSVESRYNAEIGKYKLLTLPLRIDDAKLPAITLVNVNAERRKGRMDNIFSRTLLDKIEDRLKKKEGVIILQNRRGFSTQIYCEDCGEIEMCENCSVPMVFHINKNIIQCHYCGLEKPVPNACTHCGSINIKYFGTGTERVEDELQFYFPNARISRIDSDSITRKSYLSNLLLSFGKGEIDILVGTQMVSKGLDFSRVTLVGVISAETTLWLPDFRADERTFQLLTQVAGRAGRSKIAGEVIIQTQNEKHFALQKVLQNDYDGFYRREIVDRERLGYPPFTRLALIETKDKSDQKAKGAAIDFRKALKKFESHLKISEPTTALIYKLKGFYRYHILIKSSRKSDPSGKFLRRAVIEAFTEFNRISRFKDVKLFYDIDPQSIM</sequence>
<feature type="binding site" evidence="12">
    <location>
        <position position="552"/>
    </location>
    <ligand>
        <name>Zn(2+)</name>
        <dbReference type="ChEBI" id="CHEBI:29105"/>
        <label>2</label>
    </ligand>
</feature>
<gene>
    <name evidence="12 15" type="primary">priA</name>
    <name evidence="15" type="ordered locus">IALB_2620</name>
</gene>
<dbReference type="PANTHER" id="PTHR30580">
    <property type="entry name" value="PRIMOSOMAL PROTEIN N"/>
    <property type="match status" value="1"/>
</dbReference>
<evidence type="ECO:0000256" key="12">
    <source>
        <dbReference type="HAMAP-Rule" id="MF_00983"/>
    </source>
</evidence>
<comment type="subunit">
    <text evidence="12">Component of the replication restart primosome.</text>
</comment>
<evidence type="ECO:0000256" key="8">
    <source>
        <dbReference type="ARBA" id="ARBA00022840"/>
    </source>
</evidence>
<feature type="domain" description="Helicase ATP-binding" evidence="13">
    <location>
        <begin position="292"/>
        <end position="459"/>
    </location>
</feature>
<comment type="cofactor">
    <cofactor evidence="12">
        <name>Zn(2+)</name>
        <dbReference type="ChEBI" id="CHEBI:29105"/>
    </cofactor>
    <text evidence="12">Binds 2 zinc ions per subunit.</text>
</comment>
<dbReference type="GO" id="GO:1990077">
    <property type="term" value="C:primosome complex"/>
    <property type="evidence" value="ECO:0007669"/>
    <property type="project" value="UniProtKB-UniRule"/>
</dbReference>
<feature type="binding site" evidence="12">
    <location>
        <position position="549"/>
    </location>
    <ligand>
        <name>Zn(2+)</name>
        <dbReference type="ChEBI" id="CHEBI:29105"/>
        <label>2</label>
    </ligand>
</feature>
<dbReference type="GO" id="GO:0006270">
    <property type="term" value="P:DNA replication initiation"/>
    <property type="evidence" value="ECO:0007669"/>
    <property type="project" value="TreeGrafter"/>
</dbReference>
<dbReference type="Proteomes" id="UP000007394">
    <property type="component" value="Chromosome"/>
</dbReference>
<keyword evidence="10 12" id="KW-0413">Isomerase</keyword>
<dbReference type="Pfam" id="PF04851">
    <property type="entry name" value="ResIII"/>
    <property type="match status" value="1"/>
</dbReference>
<dbReference type="STRING" id="945713.IALB_2620"/>
<dbReference type="Pfam" id="PF18319">
    <property type="entry name" value="Zn_ribbon_PriA"/>
    <property type="match status" value="1"/>
</dbReference>
<dbReference type="InterPro" id="IPR041222">
    <property type="entry name" value="PriA_3primeBD"/>
</dbReference>
<protein>
    <recommendedName>
        <fullName evidence="12">Replication restart protein PriA</fullName>
    </recommendedName>
    <alternativeName>
        <fullName evidence="12">ATP-dependent DNA helicase PriA</fullName>
        <ecNumber evidence="12">5.6.2.4</ecNumber>
    </alternativeName>
    <alternativeName>
        <fullName evidence="12">DNA 3'-5' helicase PriA</fullName>
    </alternativeName>
</protein>
<keyword evidence="9 12" id="KW-0238">DNA-binding</keyword>
<evidence type="ECO:0000256" key="7">
    <source>
        <dbReference type="ARBA" id="ARBA00022833"/>
    </source>
</evidence>
<dbReference type="AlphaFoldDB" id="I0AMW6"/>
<dbReference type="InterPro" id="IPR006935">
    <property type="entry name" value="Helicase/UvrB_N"/>
</dbReference>
<dbReference type="SUPFAM" id="SSF46785">
    <property type="entry name" value="Winged helix' DNA-binding domain"/>
    <property type="match status" value="1"/>
</dbReference>
<dbReference type="NCBIfam" id="NF004066">
    <property type="entry name" value="PRK05580.1-3"/>
    <property type="match status" value="1"/>
</dbReference>
<evidence type="ECO:0000256" key="10">
    <source>
        <dbReference type="ARBA" id="ARBA00023235"/>
    </source>
</evidence>
<dbReference type="InterPro" id="IPR042115">
    <property type="entry name" value="PriA_3primeBD_sf"/>
</dbReference>
<dbReference type="eggNOG" id="COG1198">
    <property type="taxonomic scope" value="Bacteria"/>
</dbReference>
<evidence type="ECO:0000259" key="13">
    <source>
        <dbReference type="PROSITE" id="PS51192"/>
    </source>
</evidence>
<dbReference type="CDD" id="cd17929">
    <property type="entry name" value="DEXHc_priA"/>
    <property type="match status" value="1"/>
</dbReference>
<evidence type="ECO:0000256" key="6">
    <source>
        <dbReference type="ARBA" id="ARBA00022806"/>
    </source>
</evidence>
<proteinExistence type="inferred from homology"/>
<dbReference type="GO" id="GO:0006302">
    <property type="term" value="P:double-strand break repair"/>
    <property type="evidence" value="ECO:0007669"/>
    <property type="project" value="InterPro"/>
</dbReference>
<evidence type="ECO:0000256" key="9">
    <source>
        <dbReference type="ARBA" id="ARBA00023125"/>
    </source>
</evidence>
<dbReference type="PROSITE" id="PS51192">
    <property type="entry name" value="HELICASE_ATP_BIND_1"/>
    <property type="match status" value="1"/>
</dbReference>
<evidence type="ECO:0000256" key="2">
    <source>
        <dbReference type="ARBA" id="ARBA00022705"/>
    </source>
</evidence>
<comment type="catalytic activity">
    <reaction evidence="11 12">
        <text>ATP + H2O = ADP + phosphate + H(+)</text>
        <dbReference type="Rhea" id="RHEA:13065"/>
        <dbReference type="ChEBI" id="CHEBI:15377"/>
        <dbReference type="ChEBI" id="CHEBI:15378"/>
        <dbReference type="ChEBI" id="CHEBI:30616"/>
        <dbReference type="ChEBI" id="CHEBI:43474"/>
        <dbReference type="ChEBI" id="CHEBI:456216"/>
        <dbReference type="EC" id="5.6.2.4"/>
    </reaction>
</comment>
<dbReference type="SMART" id="SM00487">
    <property type="entry name" value="DEXDc"/>
    <property type="match status" value="1"/>
</dbReference>
<evidence type="ECO:0000313" key="15">
    <source>
        <dbReference type="EMBL" id="AFH50323.1"/>
    </source>
</evidence>
<dbReference type="PATRIC" id="fig|945713.3.peg.2633"/>
<dbReference type="InterPro" id="IPR027417">
    <property type="entry name" value="P-loop_NTPase"/>
</dbReference>
<dbReference type="PANTHER" id="PTHR30580:SF0">
    <property type="entry name" value="PRIMOSOMAL PROTEIN N"/>
    <property type="match status" value="1"/>
</dbReference>
<dbReference type="Gene3D" id="3.40.50.300">
    <property type="entry name" value="P-loop containing nucleotide triphosphate hydrolases"/>
    <property type="match status" value="2"/>
</dbReference>
<dbReference type="Pfam" id="PF17764">
    <property type="entry name" value="PriA_3primeBD"/>
    <property type="match status" value="1"/>
</dbReference>
<reference evidence="15 16" key="1">
    <citation type="journal article" date="2012" name="Front. Microbiol.">
        <title>Complete genome of Ignavibacterium album, a metabolically versatile, flagellated, facultative anaerobe from the phylum Chlorobi.</title>
        <authorList>
            <person name="Liu Z."/>
            <person name="Frigaard N.-U."/>
            <person name="Vogl K."/>
            <person name="Iino T."/>
            <person name="Ohkuma M."/>
            <person name="Overmann J."/>
            <person name="Bryant D.A."/>
        </authorList>
    </citation>
    <scope>NUCLEOTIDE SEQUENCE [LARGE SCALE GENOMIC DNA]</scope>
    <source>
        <strain evidence="16">DSM 19864 / JCM 16511 / NBRC 101810 / Mat9-16</strain>
    </source>
</reference>
<keyword evidence="8 12" id="KW-0067">ATP-binding</keyword>
<dbReference type="GO" id="GO:0006310">
    <property type="term" value="P:DNA recombination"/>
    <property type="evidence" value="ECO:0007669"/>
    <property type="project" value="InterPro"/>
</dbReference>
<keyword evidence="7 12" id="KW-0862">Zinc</keyword>
<dbReference type="InterPro" id="IPR040498">
    <property type="entry name" value="PriA_CRR"/>
</dbReference>
<evidence type="ECO:0000256" key="3">
    <source>
        <dbReference type="ARBA" id="ARBA00022723"/>
    </source>
</evidence>
<feature type="domain" description="Helicase C-terminal" evidence="14">
    <location>
        <begin position="557"/>
        <end position="711"/>
    </location>
</feature>
<dbReference type="FunFam" id="3.40.1440.60:FF:000001">
    <property type="entry name" value="Primosomal protein N"/>
    <property type="match status" value="1"/>
</dbReference>
<dbReference type="NCBIfam" id="TIGR00595">
    <property type="entry name" value="priA"/>
    <property type="match status" value="1"/>
</dbReference>
<dbReference type="Pfam" id="PF18074">
    <property type="entry name" value="PriA_C"/>
    <property type="match status" value="1"/>
</dbReference>
<dbReference type="GO" id="GO:0016887">
    <property type="term" value="F:ATP hydrolysis activity"/>
    <property type="evidence" value="ECO:0007669"/>
    <property type="project" value="RHEA"/>
</dbReference>
<dbReference type="InterPro" id="IPR036390">
    <property type="entry name" value="WH_DNA-bd_sf"/>
</dbReference>
<dbReference type="InterPro" id="IPR005259">
    <property type="entry name" value="PriA"/>
</dbReference>
<feature type="binding site" evidence="12">
    <location>
        <position position="562"/>
    </location>
    <ligand>
        <name>Zn(2+)</name>
        <dbReference type="ChEBI" id="CHEBI:29105"/>
        <label>1</label>
    </ligand>
</feature>
<dbReference type="PROSITE" id="PS51194">
    <property type="entry name" value="HELICASE_CTER"/>
    <property type="match status" value="1"/>
</dbReference>
<evidence type="ECO:0000256" key="4">
    <source>
        <dbReference type="ARBA" id="ARBA00022741"/>
    </source>
</evidence>
<evidence type="ECO:0000256" key="11">
    <source>
        <dbReference type="ARBA" id="ARBA00048988"/>
    </source>
</evidence>
<dbReference type="GO" id="GO:0006269">
    <property type="term" value="P:DNA replication, synthesis of primer"/>
    <property type="evidence" value="ECO:0007669"/>
    <property type="project" value="UniProtKB-KW"/>
</dbReference>
<keyword evidence="2 12" id="KW-0235">DNA replication</keyword>
<dbReference type="Pfam" id="PF00271">
    <property type="entry name" value="Helicase_C"/>
    <property type="match status" value="1"/>
</dbReference>
<feature type="binding site" evidence="12">
    <location>
        <position position="522"/>
    </location>
    <ligand>
        <name>Zn(2+)</name>
        <dbReference type="ChEBI" id="CHEBI:29105"/>
        <label>1</label>
    </ligand>
</feature>
<dbReference type="KEGG" id="ial:IALB_2620"/>
<dbReference type="GO" id="GO:0005524">
    <property type="term" value="F:ATP binding"/>
    <property type="evidence" value="ECO:0007669"/>
    <property type="project" value="UniProtKB-UniRule"/>
</dbReference>
<organism evidence="15 16">
    <name type="scientific">Ignavibacterium album (strain DSM 19864 / JCM 16511 / NBRC 101810 / Mat9-16)</name>
    <dbReference type="NCBI Taxonomy" id="945713"/>
    <lineage>
        <taxon>Bacteria</taxon>
        <taxon>Pseudomonadati</taxon>
        <taxon>Ignavibacteriota</taxon>
        <taxon>Ignavibacteria</taxon>
        <taxon>Ignavibacteriales</taxon>
        <taxon>Ignavibacteriaceae</taxon>
        <taxon>Ignavibacterium</taxon>
    </lineage>
</organism>
<evidence type="ECO:0000256" key="5">
    <source>
        <dbReference type="ARBA" id="ARBA00022801"/>
    </source>
</evidence>
<keyword evidence="16" id="KW-1185">Reference proteome</keyword>
<keyword evidence="3 12" id="KW-0479">Metal-binding</keyword>
<dbReference type="HOGENOM" id="CLU_013353_3_1_10"/>
<comment type="function">
    <text evidence="12">Initiates the restart of stalled replication forks, which reloads the replicative helicase on sites other than the origin of replication. Recognizes and binds to abandoned replication forks and remodels them to uncover a helicase loading site. Promotes assembly of the primosome at these replication forks.</text>
</comment>
<dbReference type="FunFam" id="3.40.50.300:FF:000489">
    <property type="entry name" value="Primosome assembly protein PriA"/>
    <property type="match status" value="1"/>
</dbReference>
<dbReference type="SUPFAM" id="SSF52540">
    <property type="entry name" value="P-loop containing nucleoside triphosphate hydrolases"/>
    <property type="match status" value="2"/>
</dbReference>
<dbReference type="HAMAP" id="MF_00983">
    <property type="entry name" value="PriA"/>
    <property type="match status" value="1"/>
</dbReference>
<accession>I0AMW6</accession>
<keyword evidence="6 12" id="KW-0347">Helicase</keyword>
<evidence type="ECO:0000313" key="16">
    <source>
        <dbReference type="Proteomes" id="UP000007394"/>
    </source>
</evidence>
<dbReference type="Gene3D" id="3.40.1440.60">
    <property type="entry name" value="PriA, 3(prime) DNA-binding domain"/>
    <property type="match status" value="1"/>
</dbReference>
<dbReference type="GO" id="GO:0043138">
    <property type="term" value="F:3'-5' DNA helicase activity"/>
    <property type="evidence" value="ECO:0007669"/>
    <property type="project" value="UniProtKB-EC"/>
</dbReference>
<dbReference type="SMART" id="SM00490">
    <property type="entry name" value="HELICc"/>
    <property type="match status" value="1"/>
</dbReference>
<dbReference type="EMBL" id="CP003418">
    <property type="protein sequence ID" value="AFH50323.1"/>
    <property type="molecule type" value="Genomic_DNA"/>
</dbReference>
<keyword evidence="5 12" id="KW-0378">Hydrolase</keyword>
<dbReference type="InterPro" id="IPR041236">
    <property type="entry name" value="PriA_C"/>
</dbReference>